<accession>A0A445MET3</accession>
<feature type="region of interest" description="Disordered" evidence="1">
    <location>
        <begin position="1"/>
        <end position="94"/>
    </location>
</feature>
<protein>
    <submittedName>
        <fullName evidence="2">Uncharacterized protein</fullName>
    </submittedName>
</protein>
<organism evidence="2">
    <name type="scientific">Ensete ventricosum</name>
    <name type="common">Abyssinian banana</name>
    <name type="synonym">Musa ensete</name>
    <dbReference type="NCBI Taxonomy" id="4639"/>
    <lineage>
        <taxon>Eukaryota</taxon>
        <taxon>Viridiplantae</taxon>
        <taxon>Streptophyta</taxon>
        <taxon>Embryophyta</taxon>
        <taxon>Tracheophyta</taxon>
        <taxon>Spermatophyta</taxon>
        <taxon>Magnoliopsida</taxon>
        <taxon>Liliopsida</taxon>
        <taxon>Zingiberales</taxon>
        <taxon>Musaceae</taxon>
        <taxon>Ensete</taxon>
    </lineage>
</organism>
<reference evidence="2" key="1">
    <citation type="journal article" date="2018" name="Data Brief">
        <title>Genome sequence data from 17 accessions of Ensete ventricosum, a staple food crop for millions in Ethiopia.</title>
        <authorList>
            <person name="Yemataw Z."/>
            <person name="Muzemil S."/>
            <person name="Ambachew D."/>
            <person name="Tripathi L."/>
            <person name="Tesfaye K."/>
            <person name="Chala A."/>
            <person name="Farbos A."/>
            <person name="O'Neill P."/>
            <person name="Moore K."/>
            <person name="Grant M."/>
            <person name="Studholme D.J."/>
        </authorList>
    </citation>
    <scope>NUCLEOTIDE SEQUENCE [LARGE SCALE GENOMIC DNA]</scope>
    <source>
        <tissue evidence="2">Leaf</tissue>
    </source>
</reference>
<gene>
    <name evidence="2" type="ORF">BHM03_00016928</name>
</gene>
<sequence>MAENKRITAEKLAFEKSDPRTWQQRRDIDEEEKPNSGVDEGAITDDAPAASRRTRQAAEEERAPFEMGRSSLMSSYSRLGPDPTMARPNRPIIT</sequence>
<evidence type="ECO:0000313" key="2">
    <source>
        <dbReference type="EMBL" id="RZR72772.1"/>
    </source>
</evidence>
<feature type="compositionally biased region" description="Basic and acidic residues" evidence="1">
    <location>
        <begin position="1"/>
        <end position="28"/>
    </location>
</feature>
<dbReference type="AlphaFoldDB" id="A0A445MET3"/>
<evidence type="ECO:0000256" key="1">
    <source>
        <dbReference type="SAM" id="MobiDB-lite"/>
    </source>
</evidence>
<dbReference type="EMBL" id="KV875753">
    <property type="protein sequence ID" value="RZR72772.1"/>
    <property type="molecule type" value="Genomic_DNA"/>
</dbReference>
<dbReference type="Proteomes" id="UP000290560">
    <property type="component" value="Unassembled WGS sequence"/>
</dbReference>
<name>A0A445MET3_ENSVE</name>
<proteinExistence type="predicted"/>